<evidence type="ECO:0000313" key="3">
    <source>
        <dbReference type="EMBL" id="TGG91608.1"/>
    </source>
</evidence>
<dbReference type="InterPro" id="IPR003591">
    <property type="entry name" value="Leu-rich_rpt_typical-subtyp"/>
</dbReference>
<dbReference type="Pfam" id="PF13855">
    <property type="entry name" value="LRR_8"/>
    <property type="match status" value="2"/>
</dbReference>
<name>A0A524RMG2_9CHRO</name>
<gene>
    <name evidence="3" type="ORF">ERJ67_07780</name>
</gene>
<evidence type="ECO:0000256" key="2">
    <source>
        <dbReference type="ARBA" id="ARBA00022737"/>
    </source>
</evidence>
<keyword evidence="2" id="KW-0677">Repeat</keyword>
<proteinExistence type="predicted"/>
<dbReference type="SMART" id="SM00364">
    <property type="entry name" value="LRR_BAC"/>
    <property type="match status" value="7"/>
</dbReference>
<evidence type="ECO:0000313" key="4">
    <source>
        <dbReference type="Proteomes" id="UP000317990"/>
    </source>
</evidence>
<evidence type="ECO:0008006" key="5">
    <source>
        <dbReference type="Google" id="ProtNLM"/>
    </source>
</evidence>
<feature type="non-terminal residue" evidence="3">
    <location>
        <position position="440"/>
    </location>
</feature>
<dbReference type="InterPro" id="IPR032675">
    <property type="entry name" value="LRR_dom_sf"/>
</dbReference>
<sequence>MPNSLICLPRNLPLSVTVDVKLPRCDNLLLFTPSPLTVAEGGSGSYTVALASQPSTAVTVTVSAGAGVTLDTDAATNGNQTSLSFSTANWNTPQTVEVSVGQDVDDTVILYHSASGGNYGSVTANLTVNIQNICEYMDALNSDGTFCDLDSKKITSLNSGNFNGLSNLETLWLGANDLRSLPEDIFAGLSSLKTLSLRFANLSSLPEDIFAELLALEELYLNSNALSSLPKDIFAGLSNLKIIWLNDNKLSSLPEDIFDEFSALETLYLNRNALSSLPEDIFAGLSALQELRLDGNDLSSLPEDIFDELSALETLTLNENSLTCLPESLPLSVDVDVDLPQCVNTNTTAALPSWLIATATLEPLTLYVGGEDGSRDGSDAFNMTSVNAGDITWRFTSSHPAVASVSEEPSNNPIVMVTPVREGKATITVTATAANGNRIS</sequence>
<accession>A0A524RMG2</accession>
<dbReference type="SUPFAM" id="SSF52058">
    <property type="entry name" value="L domain-like"/>
    <property type="match status" value="1"/>
</dbReference>
<dbReference type="GO" id="GO:0009274">
    <property type="term" value="C:peptidoglycan-based cell wall"/>
    <property type="evidence" value="ECO:0007669"/>
    <property type="project" value="UniProtKB-ARBA"/>
</dbReference>
<reference evidence="3 4" key="1">
    <citation type="journal article" date="2019" name="mSystems">
        <title>Life at home and on the roam: Genomic adaptions reflect the dual lifestyle of an intracellular, facultative symbiont.</title>
        <authorList>
            <person name="Burgsdorf I."/>
        </authorList>
    </citation>
    <scope>NUCLEOTIDE SEQUENCE [LARGE SCALE GENOMIC DNA]</scope>
    <source>
        <strain evidence="3">277cV</strain>
    </source>
</reference>
<dbReference type="Gene3D" id="2.60.40.1080">
    <property type="match status" value="1"/>
</dbReference>
<evidence type="ECO:0000256" key="1">
    <source>
        <dbReference type="ARBA" id="ARBA00022614"/>
    </source>
</evidence>
<dbReference type="EMBL" id="SRMO01000073">
    <property type="protein sequence ID" value="TGG91608.1"/>
    <property type="molecule type" value="Genomic_DNA"/>
</dbReference>
<dbReference type="AlphaFoldDB" id="A0A524RMG2"/>
<dbReference type="Gene3D" id="3.80.10.10">
    <property type="entry name" value="Ribonuclease Inhibitor"/>
    <property type="match status" value="2"/>
</dbReference>
<dbReference type="PROSITE" id="PS51450">
    <property type="entry name" value="LRR"/>
    <property type="match status" value="3"/>
</dbReference>
<protein>
    <recommendedName>
        <fullName evidence="5">Leucine-rich repeat domain-containing protein</fullName>
    </recommendedName>
</protein>
<keyword evidence="1" id="KW-0433">Leucine-rich repeat</keyword>
<dbReference type="SMART" id="SM00369">
    <property type="entry name" value="LRR_TYP"/>
    <property type="match status" value="7"/>
</dbReference>
<dbReference type="PANTHER" id="PTHR24366">
    <property type="entry name" value="IG(IMMUNOGLOBULIN) AND LRR(LEUCINE RICH REPEAT) DOMAINS"/>
    <property type="match status" value="1"/>
</dbReference>
<dbReference type="Proteomes" id="UP000317990">
    <property type="component" value="Unassembled WGS sequence"/>
</dbReference>
<organism evidence="3 4">
    <name type="scientific">Aphanocapsa feldmannii 277cV</name>
    <dbReference type="NCBI Taxonomy" id="2507553"/>
    <lineage>
        <taxon>Bacteria</taxon>
        <taxon>Bacillati</taxon>
        <taxon>Cyanobacteriota</taxon>
        <taxon>Cyanophyceae</taxon>
        <taxon>Oscillatoriophycideae</taxon>
        <taxon>Chroococcales</taxon>
        <taxon>Microcystaceae</taxon>
        <taxon>Aphanocapsa</taxon>
    </lineage>
</organism>
<dbReference type="FunFam" id="3.80.10.10:FF:001164">
    <property type="entry name" value="GH01279p"/>
    <property type="match status" value="1"/>
</dbReference>
<dbReference type="InterPro" id="IPR001611">
    <property type="entry name" value="Leu-rich_rpt"/>
</dbReference>
<comment type="caution">
    <text evidence="3">The sequence shown here is derived from an EMBL/GenBank/DDBJ whole genome shotgun (WGS) entry which is preliminary data.</text>
</comment>